<evidence type="ECO:0000313" key="2">
    <source>
        <dbReference type="EMBL" id="XCI28256.1"/>
    </source>
</evidence>
<dbReference type="SUPFAM" id="SSF56601">
    <property type="entry name" value="beta-lactamase/transpeptidase-like"/>
    <property type="match status" value="1"/>
</dbReference>
<reference evidence="2" key="1">
    <citation type="journal article" date="2018" name="Antonie Van Leeuwenhoek">
        <title>Proteinivorax hydrogeniformans sp. nov., an anaerobic, haloalkaliphilic bacterium fermenting proteinaceous compounds with high hydrogen production.</title>
        <authorList>
            <person name="Boltyanskaya Y."/>
            <person name="Detkova E."/>
            <person name="Pimenov N."/>
            <person name="Kevbrin V."/>
        </authorList>
    </citation>
    <scope>NUCLEOTIDE SEQUENCE</scope>
    <source>
        <strain evidence="2">Z-710</strain>
    </source>
</reference>
<dbReference type="GO" id="GO:0016787">
    <property type="term" value="F:hydrolase activity"/>
    <property type="evidence" value="ECO:0007669"/>
    <property type="project" value="UniProtKB-KW"/>
</dbReference>
<accession>A0AAU8HS58</accession>
<feature type="domain" description="Beta-lactamase-related" evidence="1">
    <location>
        <begin position="18"/>
        <end position="330"/>
    </location>
</feature>
<dbReference type="EMBL" id="CP159485">
    <property type="protein sequence ID" value="XCI28256.1"/>
    <property type="molecule type" value="Genomic_DNA"/>
</dbReference>
<dbReference type="PANTHER" id="PTHR46825">
    <property type="entry name" value="D-ALANYL-D-ALANINE-CARBOXYPEPTIDASE/ENDOPEPTIDASE AMPH"/>
    <property type="match status" value="1"/>
</dbReference>
<dbReference type="Gene3D" id="3.40.710.10">
    <property type="entry name" value="DD-peptidase/beta-lactamase superfamily"/>
    <property type="match status" value="1"/>
</dbReference>
<dbReference type="RefSeq" id="WP_353892829.1">
    <property type="nucleotide sequence ID" value="NZ_CP159485.1"/>
</dbReference>
<sequence length="525" mass="59630">MTSLEKKIDKIFSCWQKDLCPGGQVVVRKKDEIIYNKNFGYANLEHLIPIKDETVFHVASVSKQVAVMCVLLLQEDGKLSIDDDVRDYVAEYIAFDEPVTVRQMINNVSGIKDQWELLGLSGVRIVDTITQKDALSLISKQKKLNFAPQTKWLYSNSNFTLLAEIVEKTSGKTLNEFATERIFKPLGMKKTFFKDNYWKVIPNKANSYYDVGDGSFIYSVLNYGTYGATSLNTTANDFLKWMGNFKKPTVCSPDTIKIMSDAPKLKDGKESSYAGGLFVGEYKGHKYIEHGGADAAYRSATIRFTEDDVDIVLFSNTQNLLMKDAAFAVADAVFGYEKEESKKEEKPEVYSDEVNLDEVEGYYFPKSQETIMAFKIVVKDGLPHMQNPYGLAPLVHISGNHYKIEQLNLEIYLGKESALKTKEKLIPLEKIKPYQPFDSTHYTGRYQSEELDTFYDVIEEDGILYTSHSRNGQHVLYQVEENKFLTNVPFTFTVEFVKEEGKIKGLIFTGNRAQNVEFVKVASIS</sequence>
<protein>
    <submittedName>
        <fullName evidence="2">Serine hydrolase domain-containing protein</fullName>
        <ecNumber evidence="2">3.1.1.103</ecNumber>
    </submittedName>
</protein>
<name>A0AAU8HS58_9FIRM</name>
<dbReference type="EC" id="3.1.1.103" evidence="2"/>
<organism evidence="2">
    <name type="scientific">Proteinivorax hydrogeniformans</name>
    <dbReference type="NCBI Taxonomy" id="1826727"/>
    <lineage>
        <taxon>Bacteria</taxon>
        <taxon>Bacillati</taxon>
        <taxon>Bacillota</taxon>
        <taxon>Clostridia</taxon>
        <taxon>Eubacteriales</taxon>
        <taxon>Proteinivoracaceae</taxon>
        <taxon>Proteinivorax</taxon>
    </lineage>
</organism>
<dbReference type="Pfam" id="PF00144">
    <property type="entry name" value="Beta-lactamase"/>
    <property type="match status" value="1"/>
</dbReference>
<gene>
    <name evidence="2" type="ORF">PRVXH_002208</name>
</gene>
<dbReference type="PANTHER" id="PTHR46825:SF9">
    <property type="entry name" value="BETA-LACTAMASE-RELATED DOMAIN-CONTAINING PROTEIN"/>
    <property type="match status" value="1"/>
</dbReference>
<proteinExistence type="predicted"/>
<reference evidence="2" key="2">
    <citation type="submission" date="2024-06" db="EMBL/GenBank/DDBJ databases">
        <authorList>
            <person name="Petrova K.O."/>
            <person name="Toshchakov S.V."/>
            <person name="Boltjanskaja Y.V."/>
            <person name="Kevbrin V.V."/>
        </authorList>
    </citation>
    <scope>NUCLEOTIDE SEQUENCE</scope>
    <source>
        <strain evidence="2">Z-710</strain>
    </source>
</reference>
<evidence type="ECO:0000259" key="1">
    <source>
        <dbReference type="Pfam" id="PF00144"/>
    </source>
</evidence>
<dbReference type="AlphaFoldDB" id="A0AAU8HS58"/>
<keyword evidence="2" id="KW-0378">Hydrolase</keyword>
<dbReference type="InterPro" id="IPR050491">
    <property type="entry name" value="AmpC-like"/>
</dbReference>
<dbReference type="InterPro" id="IPR012338">
    <property type="entry name" value="Beta-lactam/transpept-like"/>
</dbReference>
<dbReference type="InterPro" id="IPR001466">
    <property type="entry name" value="Beta-lactam-related"/>
</dbReference>